<sequence>MITKVGVMIGVGAAKTGLFWMRLGGGEEDEEEEEEPSLAKAQGRNVALLREDWAAGETEVRQALLIEAEDIVHAALDLV</sequence>
<accession>A0AA87ZXQ2</accession>
<reference evidence="1" key="1">
    <citation type="submission" date="2023-07" db="EMBL/GenBank/DDBJ databases">
        <title>draft genome sequence of fig (Ficus carica).</title>
        <authorList>
            <person name="Takahashi T."/>
            <person name="Nishimura K."/>
        </authorList>
    </citation>
    <scope>NUCLEOTIDE SEQUENCE</scope>
</reference>
<proteinExistence type="predicted"/>
<name>A0AA87ZXQ2_FICCA</name>
<dbReference type="Gramene" id="FCD_00001731-RA">
    <property type="protein sequence ID" value="FCD_00001731-RA:cds"/>
    <property type="gene ID" value="FCD_00001731"/>
</dbReference>
<dbReference type="EMBL" id="BTGU01000014">
    <property type="protein sequence ID" value="GMN42512.1"/>
    <property type="molecule type" value="Genomic_DNA"/>
</dbReference>
<comment type="caution">
    <text evidence="1">The sequence shown here is derived from an EMBL/GenBank/DDBJ whole genome shotgun (WGS) entry which is preliminary data.</text>
</comment>
<evidence type="ECO:0000313" key="1">
    <source>
        <dbReference type="EMBL" id="GMN42512.1"/>
    </source>
</evidence>
<dbReference type="AlphaFoldDB" id="A0AA87ZXQ2"/>
<dbReference type="Proteomes" id="UP001187192">
    <property type="component" value="Unassembled WGS sequence"/>
</dbReference>
<organism evidence="1 2">
    <name type="scientific">Ficus carica</name>
    <name type="common">Common fig</name>
    <dbReference type="NCBI Taxonomy" id="3494"/>
    <lineage>
        <taxon>Eukaryota</taxon>
        <taxon>Viridiplantae</taxon>
        <taxon>Streptophyta</taxon>
        <taxon>Embryophyta</taxon>
        <taxon>Tracheophyta</taxon>
        <taxon>Spermatophyta</taxon>
        <taxon>Magnoliopsida</taxon>
        <taxon>eudicotyledons</taxon>
        <taxon>Gunneridae</taxon>
        <taxon>Pentapetalae</taxon>
        <taxon>rosids</taxon>
        <taxon>fabids</taxon>
        <taxon>Rosales</taxon>
        <taxon>Moraceae</taxon>
        <taxon>Ficeae</taxon>
        <taxon>Ficus</taxon>
    </lineage>
</organism>
<protein>
    <submittedName>
        <fullName evidence="1">Uncharacterized protein</fullName>
    </submittedName>
</protein>
<gene>
    <name evidence="1" type="ORF">TIFTF001_011717</name>
</gene>
<keyword evidence="2" id="KW-1185">Reference proteome</keyword>
<evidence type="ECO:0000313" key="2">
    <source>
        <dbReference type="Proteomes" id="UP001187192"/>
    </source>
</evidence>